<organism evidence="1">
    <name type="scientific">marine sediment metagenome</name>
    <dbReference type="NCBI Taxonomy" id="412755"/>
    <lineage>
        <taxon>unclassified sequences</taxon>
        <taxon>metagenomes</taxon>
        <taxon>ecological metagenomes</taxon>
    </lineage>
</organism>
<sequence length="41" mass="4657">DHDPTRVVGLIIGLGPRSHLYCRSDYQRETTIPSMPVKGKY</sequence>
<gene>
    <name evidence="1" type="ORF">S01H1_03043</name>
</gene>
<evidence type="ECO:0000313" key="1">
    <source>
        <dbReference type="EMBL" id="GAF73896.1"/>
    </source>
</evidence>
<protein>
    <submittedName>
        <fullName evidence="1">Uncharacterized protein</fullName>
    </submittedName>
</protein>
<name>X0SFJ9_9ZZZZ</name>
<comment type="caution">
    <text evidence="1">The sequence shown here is derived from an EMBL/GenBank/DDBJ whole genome shotgun (WGS) entry which is preliminary data.</text>
</comment>
<feature type="non-terminal residue" evidence="1">
    <location>
        <position position="1"/>
    </location>
</feature>
<dbReference type="EMBL" id="BARS01001595">
    <property type="protein sequence ID" value="GAF73896.1"/>
    <property type="molecule type" value="Genomic_DNA"/>
</dbReference>
<accession>X0SFJ9</accession>
<reference evidence="1" key="1">
    <citation type="journal article" date="2014" name="Front. Microbiol.">
        <title>High frequency of phylogenetically diverse reductive dehalogenase-homologous genes in deep subseafloor sedimentary metagenomes.</title>
        <authorList>
            <person name="Kawai M."/>
            <person name="Futagami T."/>
            <person name="Toyoda A."/>
            <person name="Takaki Y."/>
            <person name="Nishi S."/>
            <person name="Hori S."/>
            <person name="Arai W."/>
            <person name="Tsubouchi T."/>
            <person name="Morono Y."/>
            <person name="Uchiyama I."/>
            <person name="Ito T."/>
            <person name="Fujiyama A."/>
            <person name="Inagaki F."/>
            <person name="Takami H."/>
        </authorList>
    </citation>
    <scope>NUCLEOTIDE SEQUENCE</scope>
    <source>
        <strain evidence="1">Expedition CK06-06</strain>
    </source>
</reference>
<dbReference type="AlphaFoldDB" id="X0SFJ9"/>
<proteinExistence type="predicted"/>